<dbReference type="GO" id="GO:0046914">
    <property type="term" value="F:transition metal ion binding"/>
    <property type="evidence" value="ECO:0007669"/>
    <property type="project" value="InterPro"/>
</dbReference>
<evidence type="ECO:0000256" key="1">
    <source>
        <dbReference type="ARBA" id="ARBA00023004"/>
    </source>
</evidence>
<dbReference type="AlphaFoldDB" id="A0A9W6FUK1"/>
<sequence length="97" mass="10216">MLNGWMWKKCCPCSGKKGAEEGRLPLCKAVTGKRFKVACIQGGRHLCARMAALGIYPGVEMELLCSGCGCPCLVRVHGSTLSLGAGVSEKIMVTSAI</sequence>
<evidence type="ECO:0000313" key="3">
    <source>
        <dbReference type="EMBL" id="GLI35165.1"/>
    </source>
</evidence>
<organism evidence="3 4">
    <name type="scientific">Desulforhabdus amnigena</name>
    <dbReference type="NCBI Taxonomy" id="40218"/>
    <lineage>
        <taxon>Bacteria</taxon>
        <taxon>Pseudomonadati</taxon>
        <taxon>Thermodesulfobacteriota</taxon>
        <taxon>Syntrophobacteria</taxon>
        <taxon>Syntrophobacterales</taxon>
        <taxon>Syntrophobacteraceae</taxon>
        <taxon>Desulforhabdus</taxon>
    </lineage>
</organism>
<keyword evidence="4" id="KW-1185">Reference proteome</keyword>
<dbReference type="PANTHER" id="PTHR43151:SF1">
    <property type="entry name" value="SSR2333 PROTEIN"/>
    <property type="match status" value="1"/>
</dbReference>
<dbReference type="InterPro" id="IPR053184">
    <property type="entry name" value="FeoA-like"/>
</dbReference>
<reference evidence="3" key="1">
    <citation type="submission" date="2022-12" db="EMBL/GenBank/DDBJ databases">
        <title>Reference genome sequencing for broad-spectrum identification of bacterial and archaeal isolates by mass spectrometry.</title>
        <authorList>
            <person name="Sekiguchi Y."/>
            <person name="Tourlousse D.M."/>
        </authorList>
    </citation>
    <scope>NUCLEOTIDE SEQUENCE</scope>
    <source>
        <strain evidence="3">ASRB1</strain>
    </source>
</reference>
<dbReference type="SMART" id="SM00899">
    <property type="entry name" value="FeoA"/>
    <property type="match status" value="1"/>
</dbReference>
<dbReference type="SUPFAM" id="SSF50037">
    <property type="entry name" value="C-terminal domain of transcriptional repressors"/>
    <property type="match status" value="1"/>
</dbReference>
<keyword evidence="1" id="KW-0408">Iron</keyword>
<name>A0A9W6FUK1_9BACT</name>
<dbReference type="InterPro" id="IPR007167">
    <property type="entry name" value="Fe-transptr_FeoA-like"/>
</dbReference>
<dbReference type="EMBL" id="BSDR01000001">
    <property type="protein sequence ID" value="GLI35165.1"/>
    <property type="molecule type" value="Genomic_DNA"/>
</dbReference>
<gene>
    <name evidence="3" type="ORF">DAMNIGENAA_25980</name>
</gene>
<evidence type="ECO:0000259" key="2">
    <source>
        <dbReference type="SMART" id="SM00899"/>
    </source>
</evidence>
<evidence type="ECO:0000313" key="4">
    <source>
        <dbReference type="Proteomes" id="UP001144372"/>
    </source>
</evidence>
<dbReference type="Gene3D" id="2.30.30.90">
    <property type="match status" value="1"/>
</dbReference>
<comment type="caution">
    <text evidence="3">The sequence shown here is derived from an EMBL/GenBank/DDBJ whole genome shotgun (WGS) entry which is preliminary data.</text>
</comment>
<accession>A0A9W6FUK1</accession>
<protein>
    <recommendedName>
        <fullName evidence="2">Ferrous iron transporter FeoA-like domain-containing protein</fullName>
    </recommendedName>
</protein>
<dbReference type="InterPro" id="IPR008988">
    <property type="entry name" value="Transcriptional_repressor_C"/>
</dbReference>
<dbReference type="Proteomes" id="UP001144372">
    <property type="component" value="Unassembled WGS sequence"/>
</dbReference>
<proteinExistence type="predicted"/>
<dbReference type="RefSeq" id="WP_281794768.1">
    <property type="nucleotide sequence ID" value="NZ_BSDR01000001.1"/>
</dbReference>
<feature type="domain" description="Ferrous iron transporter FeoA-like" evidence="2">
    <location>
        <begin position="24"/>
        <end position="95"/>
    </location>
</feature>
<dbReference type="InterPro" id="IPR038157">
    <property type="entry name" value="FeoA_core_dom"/>
</dbReference>
<dbReference type="PANTHER" id="PTHR43151">
    <property type="entry name" value="FEOA FAMILY PROTEIN"/>
    <property type="match status" value="1"/>
</dbReference>
<dbReference type="Pfam" id="PF04023">
    <property type="entry name" value="FeoA"/>
    <property type="match status" value="1"/>
</dbReference>